<evidence type="ECO:0000313" key="2">
    <source>
        <dbReference type="Proteomes" id="UP000178393"/>
    </source>
</evidence>
<dbReference type="Gene3D" id="3.90.1140.10">
    <property type="entry name" value="Cyclic phosphodiesterase"/>
    <property type="match status" value="1"/>
</dbReference>
<gene>
    <name evidence="1" type="ORF">A2W45_00055</name>
</gene>
<accession>A0A1F5H5P8</accession>
<proteinExistence type="predicted"/>
<evidence type="ECO:0000313" key="1">
    <source>
        <dbReference type="EMBL" id="OGD99397.1"/>
    </source>
</evidence>
<dbReference type="AlphaFoldDB" id="A0A1F5H5P8"/>
<dbReference type="Pfam" id="PF13563">
    <property type="entry name" value="2_5_RNA_ligase2"/>
    <property type="match status" value="1"/>
</dbReference>
<dbReference type="SUPFAM" id="SSF55144">
    <property type="entry name" value="LigT-like"/>
    <property type="match status" value="1"/>
</dbReference>
<dbReference type="Proteomes" id="UP000178393">
    <property type="component" value="Unassembled WGS sequence"/>
</dbReference>
<evidence type="ECO:0008006" key="3">
    <source>
        <dbReference type="Google" id="ProtNLM"/>
    </source>
</evidence>
<dbReference type="EMBL" id="MFBH01000028">
    <property type="protein sequence ID" value="OGD99397.1"/>
    <property type="molecule type" value="Genomic_DNA"/>
</dbReference>
<protein>
    <recommendedName>
        <fullName evidence="3">2'-5' RNA ligase</fullName>
    </recommendedName>
</protein>
<comment type="caution">
    <text evidence="1">The sequence shown here is derived from an EMBL/GenBank/DDBJ whole genome shotgun (WGS) entry which is preliminary data.</text>
</comment>
<sequence>MDSAISINIAILPPKDVRDKAVDLSRKLAQQISTEFALEDGKFYPHITIYQATYPKKNFEKILRRVSDFAKHLSKFEVKQEKVRANNGFVSWDSQKDPYLFDLQKRIIAWANPLREDLIPPFLKNLDWGLKKDKDDVRNFGSMFIGPRYRPHITITRAKTPEDSLIAEEMLENTPELNFLANKIIIGNVGDHGTVNEILEEFNLS</sequence>
<organism evidence="1 2">
    <name type="scientific">Candidatus Curtissbacteria bacterium RIFCSPHIGHO2_12_41_11</name>
    <dbReference type="NCBI Taxonomy" id="1797718"/>
    <lineage>
        <taxon>Bacteria</taxon>
        <taxon>Candidatus Curtissiibacteriota</taxon>
    </lineage>
</organism>
<reference evidence="1 2" key="1">
    <citation type="journal article" date="2016" name="Nat. Commun.">
        <title>Thousands of microbial genomes shed light on interconnected biogeochemical processes in an aquifer system.</title>
        <authorList>
            <person name="Anantharaman K."/>
            <person name="Brown C.T."/>
            <person name="Hug L.A."/>
            <person name="Sharon I."/>
            <person name="Castelle C.J."/>
            <person name="Probst A.J."/>
            <person name="Thomas B.C."/>
            <person name="Singh A."/>
            <person name="Wilkins M.J."/>
            <person name="Karaoz U."/>
            <person name="Brodie E.L."/>
            <person name="Williams K.H."/>
            <person name="Hubbard S.S."/>
            <person name="Banfield J.F."/>
        </authorList>
    </citation>
    <scope>NUCLEOTIDE SEQUENCE [LARGE SCALE GENOMIC DNA]</scope>
</reference>
<dbReference type="InterPro" id="IPR009097">
    <property type="entry name" value="Cyclic_Pdiesterase"/>
</dbReference>
<name>A0A1F5H5P8_9BACT</name>